<dbReference type="RefSeq" id="WP_026626185.1">
    <property type="nucleotide sequence ID" value="NZ_JAWZLG010000107.1"/>
</dbReference>
<dbReference type="Gene3D" id="2.60.40.2620">
    <property type="entry name" value="Fimbrillin-like"/>
    <property type="match status" value="1"/>
</dbReference>
<reference evidence="2 3" key="1">
    <citation type="submission" date="2019-03" db="EMBL/GenBank/DDBJ databases">
        <title>San Antonio Military Medical Center submission to MRSN (WRAIR), pending publication.</title>
        <authorList>
            <person name="Blyth D.M."/>
            <person name="Mccarthy S.L."/>
            <person name="Schall S.E."/>
            <person name="Stam J.A."/>
            <person name="Ong A.C."/>
            <person name="Mcgann P.T."/>
        </authorList>
    </citation>
    <scope>NUCLEOTIDE SEQUENCE [LARGE SCALE GENOMIC DNA]</scope>
    <source>
        <strain evidence="2 3">MRSN571793</strain>
    </source>
</reference>
<evidence type="ECO:0000313" key="3">
    <source>
        <dbReference type="Proteomes" id="UP000297861"/>
    </source>
</evidence>
<keyword evidence="1" id="KW-0732">Signal</keyword>
<evidence type="ECO:0000256" key="1">
    <source>
        <dbReference type="SAM" id="SignalP"/>
    </source>
</evidence>
<evidence type="ECO:0000313" key="2">
    <source>
        <dbReference type="EMBL" id="TFD96379.1"/>
    </source>
</evidence>
<protein>
    <submittedName>
        <fullName evidence="2">Fimbrillin family protein</fullName>
    </submittedName>
</protein>
<dbReference type="OrthoDB" id="10012028at2"/>
<dbReference type="EMBL" id="SOML01000005">
    <property type="protein sequence ID" value="TFD96379.1"/>
    <property type="molecule type" value="Genomic_DNA"/>
</dbReference>
<comment type="caution">
    <text evidence="2">The sequence shown here is derived from an EMBL/GenBank/DDBJ whole genome shotgun (WGS) entry which is preliminary data.</text>
</comment>
<dbReference type="CDD" id="cd13120">
    <property type="entry name" value="BF2867_like_N"/>
    <property type="match status" value="1"/>
</dbReference>
<gene>
    <name evidence="2" type="ORF">E2605_09415</name>
</gene>
<dbReference type="PROSITE" id="PS51257">
    <property type="entry name" value="PROKAR_LIPOPROTEIN"/>
    <property type="match status" value="1"/>
</dbReference>
<keyword evidence="3" id="KW-1185">Reference proteome</keyword>
<dbReference type="InterPro" id="IPR042278">
    <property type="entry name" value="Mfa-like_1_N"/>
</dbReference>
<dbReference type="Proteomes" id="UP000297861">
    <property type="component" value="Unassembled WGS sequence"/>
</dbReference>
<dbReference type="AlphaFoldDB" id="A0A4Y8L0X7"/>
<dbReference type="CDD" id="cd13121">
    <property type="entry name" value="BF2867_like_C"/>
    <property type="match status" value="1"/>
</dbReference>
<dbReference type="Pfam" id="PF13149">
    <property type="entry name" value="Mfa_like_1"/>
    <property type="match status" value="1"/>
</dbReference>
<dbReference type="InterPro" id="IPR025049">
    <property type="entry name" value="Mfa-like_1"/>
</dbReference>
<name>A0A4Y8L0X7_9BACT</name>
<feature type="signal peptide" evidence="1">
    <location>
        <begin position="1"/>
        <end position="22"/>
    </location>
</feature>
<proteinExistence type="predicted"/>
<organism evidence="2 3">
    <name type="scientific">Dysgonomonas capnocytophagoides</name>
    <dbReference type="NCBI Taxonomy" id="45254"/>
    <lineage>
        <taxon>Bacteria</taxon>
        <taxon>Pseudomonadati</taxon>
        <taxon>Bacteroidota</taxon>
        <taxon>Bacteroidia</taxon>
        <taxon>Bacteroidales</taxon>
        <taxon>Dysgonomonadaceae</taxon>
        <taxon>Dysgonomonas</taxon>
    </lineage>
</organism>
<feature type="chain" id="PRO_5021423493" evidence="1">
    <location>
        <begin position="23"/>
        <end position="331"/>
    </location>
</feature>
<accession>A0A4Y8L0X7</accession>
<sequence>MRNTLLTIVISLFFITFISSCASDDYDFDFQRTPVDFTAGVTQTKGESIVVLKNSDARESSTLKLIQGSVEPMVPLFKTRTAWDSGNNQVRWLGDDQFGVYMRYQKENMSFLNKSNVPYKVLAGDQPSSSIIAIADGLFFSGRSNNARFYAYYPYSVSNGASLQIPYTLPIDQTSAKALANADVMIASGIIANGANPEVKLLFEHKMVLLSFKINSTIAVTRNVKKVSVTGTSVTNQGTLNLETNVTVPNVNSTFTPFVTVNKSISLITPIYVDILINPCTFTANSNSAKFKVTVEMDALLGGTHSTSLETTATFVGGYRYNYNLQVLLSL</sequence>